<dbReference type="Pfam" id="PF05845">
    <property type="entry name" value="PhnH"/>
    <property type="match status" value="1"/>
</dbReference>
<dbReference type="SUPFAM" id="SSF159709">
    <property type="entry name" value="PhnH-like"/>
    <property type="match status" value="1"/>
</dbReference>
<proteinExistence type="predicted"/>
<keyword evidence="2" id="KW-1185">Reference proteome</keyword>
<protein>
    <submittedName>
        <fullName evidence="1">Phosphonate C-P lyase system protein PhnH</fullName>
    </submittedName>
</protein>
<dbReference type="AlphaFoldDB" id="A0A418MAJ7"/>
<name>A0A418MAJ7_9BACT</name>
<evidence type="ECO:0000313" key="1">
    <source>
        <dbReference type="EMBL" id="RIV23381.1"/>
    </source>
</evidence>
<dbReference type="Proteomes" id="UP000283523">
    <property type="component" value="Unassembled WGS sequence"/>
</dbReference>
<dbReference type="EMBL" id="QXED01000003">
    <property type="protein sequence ID" value="RIV23381.1"/>
    <property type="molecule type" value="Genomic_DNA"/>
</dbReference>
<dbReference type="GO" id="GO:0016829">
    <property type="term" value="F:lyase activity"/>
    <property type="evidence" value="ECO:0007669"/>
    <property type="project" value="UniProtKB-KW"/>
</dbReference>
<dbReference type="InterPro" id="IPR008772">
    <property type="entry name" value="Phosphonate_metab_PhnH"/>
</dbReference>
<gene>
    <name evidence="1" type="primary">phnH</name>
    <name evidence="1" type="ORF">DYU11_10260</name>
</gene>
<organism evidence="1 2">
    <name type="scientific">Fibrisoma montanum</name>
    <dbReference type="NCBI Taxonomy" id="2305895"/>
    <lineage>
        <taxon>Bacteria</taxon>
        <taxon>Pseudomonadati</taxon>
        <taxon>Bacteroidota</taxon>
        <taxon>Cytophagia</taxon>
        <taxon>Cytophagales</taxon>
        <taxon>Spirosomataceae</taxon>
        <taxon>Fibrisoma</taxon>
    </lineage>
</organism>
<dbReference type="PIRSF" id="PIRSF020680">
    <property type="entry name" value="PhnH"/>
    <property type="match status" value="1"/>
</dbReference>
<dbReference type="OrthoDB" id="154477at2"/>
<dbReference type="RefSeq" id="WP_119667599.1">
    <property type="nucleotide sequence ID" value="NZ_QXED01000003.1"/>
</dbReference>
<dbReference type="GO" id="GO:0019634">
    <property type="term" value="P:organic phosphonate metabolic process"/>
    <property type="evidence" value="ECO:0007669"/>
    <property type="project" value="InterPro"/>
</dbReference>
<accession>A0A418MAJ7</accession>
<sequence length="203" mass="21763">MTRETSYDEIFDAQAHFRLIMDSMARPGKLNVLNGVSVQPPGSLNRASALIGLALLNADVSFFAAQNADAIGTYFTANTASRPAPAAEADFLFLQGLDHPQGLEQAKSGTLTYPDTSAFIVIDVAHLSLTRDQITGPMLQLQLSGPGVDGQQTVFVAGLNDALLTTLREKNVEYPLGVDSILTDQNDRILCIPRSNRFVVGGL</sequence>
<comment type="caution">
    <text evidence="1">The sequence shown here is derived from an EMBL/GenBank/DDBJ whole genome shotgun (WGS) entry which is preliminary data.</text>
</comment>
<keyword evidence="1" id="KW-0456">Lyase</keyword>
<dbReference type="InterPro" id="IPR038058">
    <property type="entry name" value="PhnH-like_sp"/>
</dbReference>
<dbReference type="NCBIfam" id="TIGR03292">
    <property type="entry name" value="PhnH_redo"/>
    <property type="match status" value="1"/>
</dbReference>
<evidence type="ECO:0000313" key="2">
    <source>
        <dbReference type="Proteomes" id="UP000283523"/>
    </source>
</evidence>
<reference evidence="1 2" key="1">
    <citation type="submission" date="2018-08" db="EMBL/GenBank/DDBJ databases">
        <title>Fibrisoma montanum sp. nov., isolated from Danxia mountain soil.</title>
        <authorList>
            <person name="Huang Y."/>
        </authorList>
    </citation>
    <scope>NUCLEOTIDE SEQUENCE [LARGE SCALE GENOMIC DNA]</scope>
    <source>
        <strain evidence="1 2">HYT19</strain>
    </source>
</reference>
<dbReference type="Gene3D" id="3.40.50.11310">
    <property type="entry name" value="Bacterial phosphonate metabolism protein PhnH"/>
    <property type="match status" value="1"/>
</dbReference>